<dbReference type="InterPro" id="IPR056103">
    <property type="entry name" value="DUF7686"/>
</dbReference>
<evidence type="ECO:0000259" key="1">
    <source>
        <dbReference type="PROSITE" id="PS50943"/>
    </source>
</evidence>
<dbReference type="Pfam" id="PF24735">
    <property type="entry name" value="DUF7686"/>
    <property type="match status" value="1"/>
</dbReference>
<gene>
    <name evidence="2" type="ORF">C7389_13050</name>
</gene>
<proteinExistence type="predicted"/>
<dbReference type="SUPFAM" id="SSF47413">
    <property type="entry name" value="lambda repressor-like DNA-binding domains"/>
    <property type="match status" value="1"/>
</dbReference>
<dbReference type="GO" id="GO:0003677">
    <property type="term" value="F:DNA binding"/>
    <property type="evidence" value="ECO:0007669"/>
    <property type="project" value="InterPro"/>
</dbReference>
<comment type="caution">
    <text evidence="2">The sequence shown here is derived from an EMBL/GenBank/DDBJ whole genome shotgun (WGS) entry which is preliminary data.</text>
</comment>
<evidence type="ECO:0000313" key="3">
    <source>
        <dbReference type="Proteomes" id="UP000295129"/>
    </source>
</evidence>
<dbReference type="CDD" id="cd00093">
    <property type="entry name" value="HTH_XRE"/>
    <property type="match status" value="1"/>
</dbReference>
<name>A0A4R6DL86_9RHOO</name>
<dbReference type="PROSITE" id="PS50943">
    <property type="entry name" value="HTH_CROC1"/>
    <property type="match status" value="1"/>
</dbReference>
<evidence type="ECO:0000313" key="2">
    <source>
        <dbReference type="EMBL" id="TDN45540.1"/>
    </source>
</evidence>
<dbReference type="Pfam" id="PF01381">
    <property type="entry name" value="HTH_3"/>
    <property type="match status" value="1"/>
</dbReference>
<dbReference type="OrthoDB" id="9788236at2"/>
<dbReference type="EMBL" id="SNVV01000030">
    <property type="protein sequence ID" value="TDN45540.1"/>
    <property type="molecule type" value="Genomic_DNA"/>
</dbReference>
<feature type="domain" description="HTH cro/C1-type" evidence="1">
    <location>
        <begin position="39"/>
        <end position="79"/>
    </location>
</feature>
<dbReference type="Proteomes" id="UP000295129">
    <property type="component" value="Unassembled WGS sequence"/>
</dbReference>
<dbReference type="AlphaFoldDB" id="A0A4R6DL86"/>
<sequence length="239" mass="26118">MTSKKAGEVVAKAEGAEDTIRAFGERLLKTIGDESKRSFARRCGFSDGLLSAYLKGEKAPGMRHLVMIAKAAGVSLDWLATGCDGRAAEVETKLPGLALNGMGLEAVLLPAIERFLDCLGKEREFVIELVAGGSSPVWMLARERRPLDEKGGYCFAASGCNEVEALLRLRRKIQKGISRRYLALAPDASLHMLTDTLVGYVGEGVLVIDGRALSPEILVELLERRRGEHFVFQFPPWED</sequence>
<accession>A0A4R6DL86</accession>
<keyword evidence="3" id="KW-1185">Reference proteome</keyword>
<dbReference type="Gene3D" id="1.10.260.40">
    <property type="entry name" value="lambda repressor-like DNA-binding domains"/>
    <property type="match status" value="1"/>
</dbReference>
<protein>
    <submittedName>
        <fullName evidence="2">Helix-turn-helix protein</fullName>
    </submittedName>
</protein>
<organism evidence="2 3">
    <name type="scientific">Azoarcus indigens</name>
    <dbReference type="NCBI Taxonomy" id="29545"/>
    <lineage>
        <taxon>Bacteria</taxon>
        <taxon>Pseudomonadati</taxon>
        <taxon>Pseudomonadota</taxon>
        <taxon>Betaproteobacteria</taxon>
        <taxon>Rhodocyclales</taxon>
        <taxon>Zoogloeaceae</taxon>
        <taxon>Azoarcus</taxon>
    </lineage>
</organism>
<dbReference type="InterPro" id="IPR001387">
    <property type="entry name" value="Cro/C1-type_HTH"/>
</dbReference>
<dbReference type="RefSeq" id="WP_133594914.1">
    <property type="nucleotide sequence ID" value="NZ_SNVV01000030.1"/>
</dbReference>
<reference evidence="2 3" key="1">
    <citation type="submission" date="2019-03" db="EMBL/GenBank/DDBJ databases">
        <title>Genomic Encyclopedia of Type Strains, Phase IV (KMG-IV): sequencing the most valuable type-strain genomes for metagenomic binning, comparative biology and taxonomic classification.</title>
        <authorList>
            <person name="Goeker M."/>
        </authorList>
    </citation>
    <scope>NUCLEOTIDE SEQUENCE [LARGE SCALE GENOMIC DNA]</scope>
    <source>
        <strain evidence="2 3">DSM 12121</strain>
    </source>
</reference>
<dbReference type="InterPro" id="IPR010982">
    <property type="entry name" value="Lambda_DNA-bd_dom_sf"/>
</dbReference>